<name>A0A1G9RHE9_9BURK</name>
<dbReference type="RefSeq" id="WP_091568216.1">
    <property type="nucleotide sequence ID" value="NZ_FNHP01000003.1"/>
</dbReference>
<dbReference type="GO" id="GO:0004386">
    <property type="term" value="F:helicase activity"/>
    <property type="evidence" value="ECO:0007669"/>
    <property type="project" value="UniProtKB-KW"/>
</dbReference>
<evidence type="ECO:0000313" key="2">
    <source>
        <dbReference type="EMBL" id="SDM22658.1"/>
    </source>
</evidence>
<reference evidence="3" key="1">
    <citation type="submission" date="2016-10" db="EMBL/GenBank/DDBJ databases">
        <authorList>
            <person name="Varghese N."/>
            <person name="Submissions S."/>
        </authorList>
    </citation>
    <scope>NUCLEOTIDE SEQUENCE [LARGE SCALE GENOMIC DNA]</scope>
    <source>
        <strain evidence="3">EPL6</strain>
    </source>
</reference>
<dbReference type="Proteomes" id="UP000198552">
    <property type="component" value="Unassembled WGS sequence"/>
</dbReference>
<keyword evidence="2" id="KW-0547">Nucleotide-binding</keyword>
<proteinExistence type="predicted"/>
<accession>A0A1G9RHE9</accession>
<protein>
    <submittedName>
        <fullName evidence="2">Putative DNA primase/helicase</fullName>
    </submittedName>
</protein>
<dbReference type="Pfam" id="PF13362">
    <property type="entry name" value="Toprim_3"/>
    <property type="match status" value="1"/>
</dbReference>
<dbReference type="OrthoDB" id="784829at2"/>
<keyword evidence="2" id="KW-0347">Helicase</keyword>
<evidence type="ECO:0000259" key="1">
    <source>
        <dbReference type="Pfam" id="PF13362"/>
    </source>
</evidence>
<feature type="domain" description="Toprim" evidence="1">
    <location>
        <begin position="167"/>
        <end position="265"/>
    </location>
</feature>
<keyword evidence="2" id="KW-0378">Hydrolase</keyword>
<keyword evidence="2" id="KW-0067">ATP-binding</keyword>
<organism evidence="2 3">
    <name type="scientific">Oryzisolibacter propanilivorax</name>
    <dbReference type="NCBI Taxonomy" id="1527607"/>
    <lineage>
        <taxon>Bacteria</taxon>
        <taxon>Pseudomonadati</taxon>
        <taxon>Pseudomonadota</taxon>
        <taxon>Betaproteobacteria</taxon>
        <taxon>Burkholderiales</taxon>
        <taxon>Comamonadaceae</taxon>
        <taxon>Oryzisolibacter</taxon>
    </lineage>
</organism>
<evidence type="ECO:0000313" key="3">
    <source>
        <dbReference type="Proteomes" id="UP000198552"/>
    </source>
</evidence>
<dbReference type="EMBL" id="FNHP01000003">
    <property type="protein sequence ID" value="SDM22658.1"/>
    <property type="molecule type" value="Genomic_DNA"/>
</dbReference>
<gene>
    <name evidence="2" type="ORF">SAMN05428957_103279</name>
</gene>
<keyword evidence="3" id="KW-1185">Reference proteome</keyword>
<sequence length="272" mass="29671">MIVWNHFPQGEHRTQCPICQRRDKSLGVSVFSHESAVAHCFRCGYVETRRPQRELTPAEREAYKRRMDAMRQQHDAEQRERQAAAASIAAVRWAAAKPVQAHPYLERKAVMAHGLRLEGDMLLIPLRDSAGTLMSLQTIAADGTKRFVPGGRTRGCYHAIGRPAGRLVVAEGYATGATIHEDTGQAVAVAFNAGNLLPVAQALRGKYPGMELVIAADDDWQTDGNPGLTAARKAAQEVGALLAVPDFAGLDRGPKDSDFNDLRRLAQKEAAV</sequence>
<dbReference type="STRING" id="1527607.SAMN05428957_103279"/>
<dbReference type="AlphaFoldDB" id="A0A1G9RHE9"/>
<dbReference type="InterPro" id="IPR006171">
    <property type="entry name" value="TOPRIM_dom"/>
</dbReference>